<sequence length="143" mass="16540">MNINFDRRKSLQELEGEDWGEPEVSDSSLIKTCMWLRRVPLQDFTTENLRMMIGQKISLFFLVPLALETLDQDPLSEGHFYAGDLLNAVLSVPESYWRLHTEQCEVLRRVFIRAKTMLTDLDETESNALCNDLKGIPDFLIDS</sequence>
<reference evidence="1 2" key="1">
    <citation type="submission" date="2019-02" db="EMBL/GenBank/DDBJ databases">
        <title>Deep-cultivation of Planctomycetes and their phenomic and genomic characterization uncovers novel biology.</title>
        <authorList>
            <person name="Wiegand S."/>
            <person name="Jogler M."/>
            <person name="Boedeker C."/>
            <person name="Pinto D."/>
            <person name="Vollmers J."/>
            <person name="Rivas-Marin E."/>
            <person name="Kohn T."/>
            <person name="Peeters S.H."/>
            <person name="Heuer A."/>
            <person name="Rast P."/>
            <person name="Oberbeckmann S."/>
            <person name="Bunk B."/>
            <person name="Jeske O."/>
            <person name="Meyerdierks A."/>
            <person name="Storesund J.E."/>
            <person name="Kallscheuer N."/>
            <person name="Luecker S."/>
            <person name="Lage O.M."/>
            <person name="Pohl T."/>
            <person name="Merkel B.J."/>
            <person name="Hornburger P."/>
            <person name="Mueller R.-W."/>
            <person name="Bruemmer F."/>
            <person name="Labrenz M."/>
            <person name="Spormann A.M."/>
            <person name="Op den Camp H."/>
            <person name="Overmann J."/>
            <person name="Amann R."/>
            <person name="Jetten M.S.M."/>
            <person name="Mascher T."/>
            <person name="Medema M.H."/>
            <person name="Devos D.P."/>
            <person name="Kaster A.-K."/>
            <person name="Ovreas L."/>
            <person name="Rohde M."/>
            <person name="Galperin M.Y."/>
            <person name="Jogler C."/>
        </authorList>
    </citation>
    <scope>NUCLEOTIDE SEQUENCE [LARGE SCALE GENOMIC DNA]</scope>
    <source>
        <strain evidence="1 2">HG66A1</strain>
    </source>
</reference>
<name>A0A517PG29_9PLAN</name>
<gene>
    <name evidence="1" type="ORF">HG66A1_00740</name>
</gene>
<organism evidence="1 2">
    <name type="scientific">Gimesia chilikensis</name>
    <dbReference type="NCBI Taxonomy" id="2605989"/>
    <lineage>
        <taxon>Bacteria</taxon>
        <taxon>Pseudomonadati</taxon>
        <taxon>Planctomycetota</taxon>
        <taxon>Planctomycetia</taxon>
        <taxon>Planctomycetales</taxon>
        <taxon>Planctomycetaceae</taxon>
        <taxon>Gimesia</taxon>
    </lineage>
</organism>
<keyword evidence="2" id="KW-1185">Reference proteome</keyword>
<dbReference type="CDD" id="cd20691">
    <property type="entry name" value="CdiI_EC536-like"/>
    <property type="match status" value="1"/>
</dbReference>
<evidence type="ECO:0000313" key="2">
    <source>
        <dbReference type="Proteomes" id="UP000320421"/>
    </source>
</evidence>
<dbReference type="Proteomes" id="UP000320421">
    <property type="component" value="Chromosome"/>
</dbReference>
<evidence type="ECO:0000313" key="1">
    <source>
        <dbReference type="EMBL" id="QDT18315.1"/>
    </source>
</evidence>
<dbReference type="InterPro" id="IPR040547">
    <property type="entry name" value="CdiI"/>
</dbReference>
<dbReference type="Pfam" id="PF18616">
    <property type="entry name" value="CdiI_3"/>
    <property type="match status" value="1"/>
</dbReference>
<accession>A0A517PG29</accession>
<protein>
    <submittedName>
        <fullName evidence="1">Uncharacterized protein</fullName>
    </submittedName>
</protein>
<dbReference type="AlphaFoldDB" id="A0A517PG29"/>
<dbReference type="EMBL" id="CP036266">
    <property type="protein sequence ID" value="QDT18315.1"/>
    <property type="molecule type" value="Genomic_DNA"/>
</dbReference>
<proteinExistence type="predicted"/>